<organism evidence="2 3">
    <name type="scientific">Phyllostomus discolor</name>
    <name type="common">pale spear-nosed bat</name>
    <dbReference type="NCBI Taxonomy" id="89673"/>
    <lineage>
        <taxon>Eukaryota</taxon>
        <taxon>Metazoa</taxon>
        <taxon>Chordata</taxon>
        <taxon>Craniata</taxon>
        <taxon>Vertebrata</taxon>
        <taxon>Euteleostomi</taxon>
        <taxon>Mammalia</taxon>
        <taxon>Eutheria</taxon>
        <taxon>Laurasiatheria</taxon>
        <taxon>Chiroptera</taxon>
        <taxon>Yangochiroptera</taxon>
        <taxon>Phyllostomidae</taxon>
        <taxon>Phyllostominae</taxon>
        <taxon>Phyllostomus</taxon>
    </lineage>
</organism>
<feature type="transmembrane region" description="Helical" evidence="1">
    <location>
        <begin position="109"/>
        <end position="128"/>
    </location>
</feature>
<reference evidence="2 3" key="1">
    <citation type="journal article" date="2020" name="Nature">
        <title>Six reference-quality genomes reveal evolution of bat adaptations.</title>
        <authorList>
            <person name="Jebb D."/>
            <person name="Huang Z."/>
            <person name="Pippel M."/>
            <person name="Hughes G.M."/>
            <person name="Lavrichenko K."/>
            <person name="Devanna P."/>
            <person name="Winkler S."/>
            <person name="Jermiin L.S."/>
            <person name="Skirmuntt E.C."/>
            <person name="Katzourakis A."/>
            <person name="Burkitt-Gray L."/>
            <person name="Ray D.A."/>
            <person name="Sullivan K.A.M."/>
            <person name="Roscito J.G."/>
            <person name="Kirilenko B.M."/>
            <person name="Davalos L.M."/>
            <person name="Corthals A.P."/>
            <person name="Power M.L."/>
            <person name="Jones G."/>
            <person name="Ransome R.D."/>
            <person name="Dechmann D.K.N."/>
            <person name="Locatelli A.G."/>
            <person name="Puechmaille S.J."/>
            <person name="Fedrigo O."/>
            <person name="Jarvis E.D."/>
            <person name="Hiller M."/>
            <person name="Vernes S.C."/>
            <person name="Myers E.W."/>
            <person name="Teeling E.C."/>
        </authorList>
    </citation>
    <scope>NUCLEOTIDE SEQUENCE [LARGE SCALE GENOMIC DNA]</scope>
    <source>
        <strain evidence="2">Bat1K_MPI-CBG_1</strain>
    </source>
</reference>
<dbReference type="EMBL" id="JABVXQ010000008">
    <property type="protein sequence ID" value="KAF6094814.1"/>
    <property type="molecule type" value="Genomic_DNA"/>
</dbReference>
<name>A0A833ZLL5_9CHIR</name>
<accession>A0A833ZLL5</accession>
<sequence>MAKIWLKITIPLSQTASSLGRFWRDNQRQSGAVVLSLDERPSPLVPPPREYALKQISPPTSFAQGAFFFYKMNEIRIHPRSWGLWVAPRVEYQFLSLNPQEAKTGGKNLWLRWGVCVCVCVCVCVFQLPKIPCLHHSCSLGNISTPDWKDSMQIPCGPTSSLISSYIFSTLFSPTCGIPLYLCHVCLLV</sequence>
<keyword evidence="1" id="KW-0812">Transmembrane</keyword>
<comment type="caution">
    <text evidence="2">The sequence shown here is derived from an EMBL/GenBank/DDBJ whole genome shotgun (WGS) entry which is preliminary data.</text>
</comment>
<dbReference type="AlphaFoldDB" id="A0A833ZLL5"/>
<gene>
    <name evidence="2" type="ORF">HJG60_011904</name>
</gene>
<keyword evidence="1" id="KW-1133">Transmembrane helix</keyword>
<evidence type="ECO:0000313" key="2">
    <source>
        <dbReference type="EMBL" id="KAF6094814.1"/>
    </source>
</evidence>
<keyword evidence="1" id="KW-0472">Membrane</keyword>
<dbReference type="Proteomes" id="UP000664940">
    <property type="component" value="Unassembled WGS sequence"/>
</dbReference>
<evidence type="ECO:0000256" key="1">
    <source>
        <dbReference type="SAM" id="Phobius"/>
    </source>
</evidence>
<proteinExistence type="predicted"/>
<protein>
    <submittedName>
        <fullName evidence="2">Uncharacterized protein</fullName>
    </submittedName>
</protein>
<evidence type="ECO:0000313" key="3">
    <source>
        <dbReference type="Proteomes" id="UP000664940"/>
    </source>
</evidence>